<feature type="signal peptide" evidence="1">
    <location>
        <begin position="1"/>
        <end position="21"/>
    </location>
</feature>
<gene>
    <name evidence="2" type="ORF">CRN84_08015</name>
    <name evidence="3" type="ORF">NCTC12282_02423</name>
</gene>
<evidence type="ECO:0000313" key="5">
    <source>
        <dbReference type="Proteomes" id="UP000373449"/>
    </source>
</evidence>
<reference evidence="4" key="1">
    <citation type="submission" date="2017-09" db="EMBL/GenBank/DDBJ databases">
        <title>FDA dAtabase for Regulatory Grade micrObial Sequences (FDA-ARGOS): Supporting development and validation of Infectious Disease Dx tests.</title>
        <authorList>
            <person name="Minogue T."/>
            <person name="Wolcott M."/>
            <person name="Wasieloski L."/>
            <person name="Aguilar W."/>
            <person name="Moore D."/>
            <person name="Tallon L."/>
            <person name="Sadzewicz L."/>
            <person name="Ott S."/>
            <person name="Zhao X."/>
            <person name="Nagaraj S."/>
            <person name="Vavikolanu K."/>
            <person name="Aluvathingal J."/>
            <person name="Nadendla S."/>
            <person name="Sichtig H."/>
        </authorList>
    </citation>
    <scope>NUCLEOTIDE SEQUENCE [LARGE SCALE GENOMIC DNA]</scope>
    <source>
        <strain evidence="4">FDAARGOS_387</strain>
    </source>
</reference>
<reference evidence="2" key="2">
    <citation type="submission" date="2017-09" db="EMBL/GenBank/DDBJ databases">
        <title>FDA dAtabase for Regulatory Grade micrObial Sequences (FDA-ARGOS): Supporting development and validation of Infectious Disease Dx tests.</title>
        <authorList>
            <person name="Minogue T."/>
            <person name="Wolcott M."/>
            <person name="Wasieloski L."/>
            <person name="Aguilar W."/>
            <person name="Moore D."/>
            <person name="Tallon L.J."/>
            <person name="Sadzewicz L."/>
            <person name="Ott S."/>
            <person name="Zhao X."/>
            <person name="Nagaraj S."/>
            <person name="Vavikolanu K."/>
            <person name="Aluvathingal J."/>
            <person name="Nadendla S."/>
            <person name="Sichtig H."/>
        </authorList>
    </citation>
    <scope>NUCLEOTIDE SEQUENCE</scope>
    <source>
        <strain evidence="2">FDAARGOS_387</strain>
    </source>
</reference>
<accession>A0A2C6DG51</accession>
<keyword evidence="4" id="KW-1185">Reference proteome</keyword>
<evidence type="ECO:0000313" key="4">
    <source>
        <dbReference type="Proteomes" id="UP000224974"/>
    </source>
</evidence>
<keyword evidence="1" id="KW-0732">Signal</keyword>
<sequence>MKIRTLIAGVTGVLFSTAALATAPSHYDTRFNITAEVPDSAFITDPQGTPVTEIDLRLIPAGSHYARSTALSADTLGVKPLRLWSNNSGENRVKITLDDGNSANGAPFVLNSSSGSRLEQMNYKVSTIEGAERKEFLRSGADNSYVLTKQQNHAEKEIVFVVESRQAHNTYQPGSYGGVVYANVAVIP</sequence>
<dbReference type="EMBL" id="CAADJA010000002">
    <property type="protein sequence ID" value="VFS47486.1"/>
    <property type="molecule type" value="Genomic_DNA"/>
</dbReference>
<feature type="chain" id="PRO_5036036590" description="Fimbrial assembly protein" evidence="1">
    <location>
        <begin position="22"/>
        <end position="188"/>
    </location>
</feature>
<dbReference type="EMBL" id="PDDX01000001">
    <property type="protein sequence ID" value="PHI29268.1"/>
    <property type="molecule type" value="Genomic_DNA"/>
</dbReference>
<dbReference type="RefSeq" id="WP_029094741.1">
    <property type="nucleotide sequence ID" value="NZ_CAADJA010000002.1"/>
</dbReference>
<dbReference type="Proteomes" id="UP000373449">
    <property type="component" value="Unassembled WGS sequence"/>
</dbReference>
<dbReference type="Proteomes" id="UP000224974">
    <property type="component" value="Unassembled WGS sequence"/>
</dbReference>
<reference evidence="3 5" key="3">
    <citation type="submission" date="2019-03" db="EMBL/GenBank/DDBJ databases">
        <authorList>
            <consortium name="Pathogen Informatics"/>
        </authorList>
    </citation>
    <scope>NUCLEOTIDE SEQUENCE [LARGE SCALE GENOMIC DNA]</scope>
    <source>
        <strain evidence="3 5">NCTC12282</strain>
    </source>
</reference>
<protein>
    <recommendedName>
        <fullName evidence="6">Fimbrial assembly protein</fullName>
    </recommendedName>
</protein>
<evidence type="ECO:0000313" key="2">
    <source>
        <dbReference type="EMBL" id="PHI29268.1"/>
    </source>
</evidence>
<evidence type="ECO:0008006" key="6">
    <source>
        <dbReference type="Google" id="ProtNLM"/>
    </source>
</evidence>
<name>A0A2C6DG51_9GAMM</name>
<organism evidence="2 4">
    <name type="scientific">Budvicia aquatica</name>
    <dbReference type="NCBI Taxonomy" id="82979"/>
    <lineage>
        <taxon>Bacteria</taxon>
        <taxon>Pseudomonadati</taxon>
        <taxon>Pseudomonadota</taxon>
        <taxon>Gammaproteobacteria</taxon>
        <taxon>Enterobacterales</taxon>
        <taxon>Budviciaceae</taxon>
        <taxon>Budvicia</taxon>
    </lineage>
</organism>
<dbReference type="OrthoDB" id="6555548at2"/>
<proteinExistence type="predicted"/>
<evidence type="ECO:0000313" key="3">
    <source>
        <dbReference type="EMBL" id="VFS47486.1"/>
    </source>
</evidence>
<dbReference type="AlphaFoldDB" id="A0A2C6DG51"/>
<evidence type="ECO:0000256" key="1">
    <source>
        <dbReference type="SAM" id="SignalP"/>
    </source>
</evidence>